<dbReference type="PANTHER" id="PTHR39069">
    <property type="entry name" value="ECDYSONE-INDUCIBLE GENE E1, ISOFORM A"/>
    <property type="match status" value="1"/>
</dbReference>
<evidence type="ECO:0000256" key="2">
    <source>
        <dbReference type="SAM" id="Phobius"/>
    </source>
</evidence>
<evidence type="ECO:0000256" key="3">
    <source>
        <dbReference type="SAM" id="SignalP"/>
    </source>
</evidence>
<feature type="region of interest" description="Disordered" evidence="1">
    <location>
        <begin position="304"/>
        <end position="344"/>
    </location>
</feature>
<proteinExistence type="predicted"/>
<feature type="domain" description="EB" evidence="4">
    <location>
        <begin position="643"/>
        <end position="677"/>
    </location>
</feature>
<evidence type="ECO:0000259" key="4">
    <source>
        <dbReference type="Pfam" id="PF01683"/>
    </source>
</evidence>
<keyword evidence="2" id="KW-0472">Membrane</keyword>
<comment type="caution">
    <text evidence="5">The sequence shown here is derived from an EMBL/GenBank/DDBJ whole genome shotgun (WGS) entry which is preliminary data.</text>
</comment>
<dbReference type="Pfam" id="PF01683">
    <property type="entry name" value="EB"/>
    <property type="match status" value="2"/>
</dbReference>
<dbReference type="PANTHER" id="PTHR39069:SF8">
    <property type="entry name" value="FI17111P1"/>
    <property type="match status" value="1"/>
</dbReference>
<dbReference type="EMBL" id="CAJPWZ010002208">
    <property type="protein sequence ID" value="CAG2233529.1"/>
    <property type="molecule type" value="Genomic_DNA"/>
</dbReference>
<feature type="region of interest" description="Disordered" evidence="1">
    <location>
        <begin position="457"/>
        <end position="477"/>
    </location>
</feature>
<feature type="chain" id="PRO_5035847690" description="EB domain-containing protein" evidence="3">
    <location>
        <begin position="20"/>
        <end position="950"/>
    </location>
</feature>
<feature type="signal peptide" evidence="3">
    <location>
        <begin position="1"/>
        <end position="19"/>
    </location>
</feature>
<feature type="region of interest" description="Disordered" evidence="1">
    <location>
        <begin position="876"/>
        <end position="931"/>
    </location>
</feature>
<organism evidence="5 6">
    <name type="scientific">Mytilus edulis</name>
    <name type="common">Blue mussel</name>
    <dbReference type="NCBI Taxonomy" id="6550"/>
    <lineage>
        <taxon>Eukaryota</taxon>
        <taxon>Metazoa</taxon>
        <taxon>Spiralia</taxon>
        <taxon>Lophotrochozoa</taxon>
        <taxon>Mollusca</taxon>
        <taxon>Bivalvia</taxon>
        <taxon>Autobranchia</taxon>
        <taxon>Pteriomorphia</taxon>
        <taxon>Mytilida</taxon>
        <taxon>Mytiloidea</taxon>
        <taxon>Mytilidae</taxon>
        <taxon>Mytilinae</taxon>
        <taxon>Mytilus</taxon>
    </lineage>
</organism>
<feature type="transmembrane region" description="Helical" evidence="2">
    <location>
        <begin position="784"/>
        <end position="808"/>
    </location>
</feature>
<gene>
    <name evidence="5" type="ORF">MEDL_46185</name>
</gene>
<sequence length="950" mass="104689">MDAMKLFIILCLLFVAVQSIKVKLLERCSSNEDCPSQSSCKERGCDGRVCICENTYMPSESDTPTCVKITEIGDRCDRSSRCRGLYSRCNDTGYCVCNQGYTEVVSRINITYCKQKPIFQTKPLLLGQSCGNNGNSFCADGFQTTECRRGVCECITGYRPANLPEINSYPFHLLQCVPVEFSIGKSNLLFIGLKLLLVMPDQFQTQILTNEVYYKPVSSNLCFQKGFPESTLSPHTTTSTPTSQNTSTQTTTRTQHYVTTTPGTVSSYITGSISTIPPITKETLTTTSSPAKYYVESSSSIQQSSGSLKHSSMQTTPGLLEHSSIQPTSSLLKQSTHTNSDNFSSTPVIKSFTKSISTKELITSSYSKSSEVALFTSKSLQISQTVDIDETSSYHHTYKLTEKPLMSKHMKTKHPSIQVSILNTGTSLNLLSSSMISKQSRQTIDLDLKTTSYKLEPSHSLSVSSSVEEKNSNTPSLNSVVATRSKTTCYQSTTDGPHILPASTFSVSMTSSMQTVTSARETTIQNLPTGKTTETTQHLLTAENKETSPQNLPTGKTTETTSPNLPTAENNETTTQNLPTVDNTETTTTVSLTKVSDGKQCNSVTHICIKGGICEEDLCGERRCRCQRGFVPNLNKSQYLKLGQLGNVCEEDASCMGPFTVCRAGTCRCKDDYVTSSNGLWCTHKTSWFVKFPLLGDSCSSFFAECFHSTEQECVKGKCQCKKGLRSATDEDNQVPSNTYHQCRNDSLEFGHREPRACSGGAEDDISDPIYHTAIKRIRKMQGIIFGCIAGIVVAICSIIGGICYCRYQRKVMVRDMTSDKNSVVSFDRQSSGKYSFRIPRPFMPYIKDWDTDQLTYANSAFTSDDNEVLKGDRTLRSSRSITLPDESDTEGYNRPNDRQRTLSTSSTVEGDITSVEGETDKQSIGDSPSSLAKSYQANHIILEPENVEV</sequence>
<dbReference type="Proteomes" id="UP000683360">
    <property type="component" value="Unassembled WGS sequence"/>
</dbReference>
<protein>
    <recommendedName>
        <fullName evidence="4">EB domain-containing protein</fullName>
    </recommendedName>
</protein>
<feature type="compositionally biased region" description="Low complexity" evidence="1">
    <location>
        <begin position="457"/>
        <end position="466"/>
    </location>
</feature>
<feature type="compositionally biased region" description="Low complexity" evidence="1">
    <location>
        <begin position="304"/>
        <end position="314"/>
    </location>
</feature>
<dbReference type="AlphaFoldDB" id="A0A8S3TIU4"/>
<keyword evidence="2" id="KW-1133">Transmembrane helix</keyword>
<evidence type="ECO:0000313" key="6">
    <source>
        <dbReference type="Proteomes" id="UP000683360"/>
    </source>
</evidence>
<feature type="compositionally biased region" description="Polar residues" evidence="1">
    <location>
        <begin position="323"/>
        <end position="344"/>
    </location>
</feature>
<dbReference type="InterPro" id="IPR006149">
    <property type="entry name" value="EB_dom"/>
</dbReference>
<evidence type="ECO:0000256" key="1">
    <source>
        <dbReference type="SAM" id="MobiDB-lite"/>
    </source>
</evidence>
<accession>A0A8S3TIU4</accession>
<name>A0A8S3TIU4_MYTED</name>
<feature type="region of interest" description="Disordered" evidence="1">
    <location>
        <begin position="543"/>
        <end position="582"/>
    </location>
</feature>
<feature type="domain" description="EB" evidence="4">
    <location>
        <begin position="65"/>
        <end position="104"/>
    </location>
</feature>
<reference evidence="5" key="1">
    <citation type="submission" date="2021-03" db="EMBL/GenBank/DDBJ databases">
        <authorList>
            <person name="Bekaert M."/>
        </authorList>
    </citation>
    <scope>NUCLEOTIDE SEQUENCE</scope>
</reference>
<feature type="region of interest" description="Disordered" evidence="1">
    <location>
        <begin position="232"/>
        <end position="253"/>
    </location>
</feature>
<feature type="compositionally biased region" description="Polar residues" evidence="1">
    <location>
        <begin position="547"/>
        <end position="579"/>
    </location>
</feature>
<dbReference type="OrthoDB" id="6123526at2759"/>
<keyword evidence="6" id="KW-1185">Reference proteome</keyword>
<evidence type="ECO:0000313" key="5">
    <source>
        <dbReference type="EMBL" id="CAG2233529.1"/>
    </source>
</evidence>
<keyword evidence="3" id="KW-0732">Signal</keyword>
<keyword evidence="2" id="KW-0812">Transmembrane</keyword>